<dbReference type="Proteomes" id="UP000623467">
    <property type="component" value="Unassembled WGS sequence"/>
</dbReference>
<protein>
    <submittedName>
        <fullName evidence="2">Uncharacterized protein</fullName>
    </submittedName>
</protein>
<feature type="region of interest" description="Disordered" evidence="1">
    <location>
        <begin position="159"/>
        <end position="316"/>
    </location>
</feature>
<comment type="caution">
    <text evidence="2">The sequence shown here is derived from an EMBL/GenBank/DDBJ whole genome shotgun (WGS) entry which is preliminary data.</text>
</comment>
<feature type="region of interest" description="Disordered" evidence="1">
    <location>
        <begin position="1"/>
        <end position="72"/>
    </location>
</feature>
<dbReference type="EMBL" id="JACAZH010000014">
    <property type="protein sequence ID" value="KAF7351041.1"/>
    <property type="molecule type" value="Genomic_DNA"/>
</dbReference>
<feature type="compositionally biased region" description="Low complexity" evidence="1">
    <location>
        <begin position="219"/>
        <end position="229"/>
    </location>
</feature>
<evidence type="ECO:0000313" key="3">
    <source>
        <dbReference type="Proteomes" id="UP000623467"/>
    </source>
</evidence>
<feature type="compositionally biased region" description="Polar residues" evidence="1">
    <location>
        <begin position="191"/>
        <end position="200"/>
    </location>
</feature>
<feature type="region of interest" description="Disordered" evidence="1">
    <location>
        <begin position="95"/>
        <end position="135"/>
    </location>
</feature>
<organism evidence="2 3">
    <name type="scientific">Mycena sanguinolenta</name>
    <dbReference type="NCBI Taxonomy" id="230812"/>
    <lineage>
        <taxon>Eukaryota</taxon>
        <taxon>Fungi</taxon>
        <taxon>Dikarya</taxon>
        <taxon>Basidiomycota</taxon>
        <taxon>Agaricomycotina</taxon>
        <taxon>Agaricomycetes</taxon>
        <taxon>Agaricomycetidae</taxon>
        <taxon>Agaricales</taxon>
        <taxon>Marasmiineae</taxon>
        <taxon>Mycenaceae</taxon>
        <taxon>Mycena</taxon>
    </lineage>
</organism>
<reference evidence="2" key="1">
    <citation type="submission" date="2020-05" db="EMBL/GenBank/DDBJ databases">
        <title>Mycena genomes resolve the evolution of fungal bioluminescence.</title>
        <authorList>
            <person name="Tsai I.J."/>
        </authorList>
    </citation>
    <scope>NUCLEOTIDE SEQUENCE</scope>
    <source>
        <strain evidence="2">160909Yilan</strain>
    </source>
</reference>
<gene>
    <name evidence="2" type="ORF">MSAN_01666400</name>
</gene>
<feature type="compositionally biased region" description="Polar residues" evidence="1">
    <location>
        <begin position="56"/>
        <end position="72"/>
    </location>
</feature>
<feature type="compositionally biased region" description="Polar residues" evidence="1">
    <location>
        <begin position="236"/>
        <end position="247"/>
    </location>
</feature>
<feature type="compositionally biased region" description="Basic and acidic residues" evidence="1">
    <location>
        <begin position="261"/>
        <end position="274"/>
    </location>
</feature>
<dbReference type="AlphaFoldDB" id="A0A8H7CWY5"/>
<evidence type="ECO:0000256" key="1">
    <source>
        <dbReference type="SAM" id="MobiDB-lite"/>
    </source>
</evidence>
<sequence>MNRSHNRPSDRNTDDCGSSPPNQYQPPPNAQYGDPNAQFPGYRYSAPSARFPERQSAPNFGRSNTQPIMAYNPQNRQYLVDTPARDVDAEYLRRQANQRPIVPPMQSTYPAPPLRQANRMPVAPPLQPTQHNPQNRQHTVANAPVFDADAALAEYLQRQANQRPSAPPLRSTYSAPDRRGPAPQRPASMAISVSSQSNSRGIGHSRDDFSSSPEDVAPSSWSLRRSSMSEYPPALQNWSQTPRNRNQFVPPPSSSYQARPQTHERRREARDDRGSGSGSDSEDSDPPFSSSTRRPQPRRTSSQGLPPRSDSSSGAA</sequence>
<name>A0A8H7CWY5_9AGAR</name>
<evidence type="ECO:0000313" key="2">
    <source>
        <dbReference type="EMBL" id="KAF7351041.1"/>
    </source>
</evidence>
<proteinExistence type="predicted"/>
<feature type="compositionally biased region" description="Low complexity" evidence="1">
    <location>
        <begin position="289"/>
        <end position="303"/>
    </location>
</feature>
<keyword evidence="3" id="KW-1185">Reference proteome</keyword>
<accession>A0A8H7CWY5</accession>